<accession>A0A0F3INZ3</accession>
<comment type="cofactor">
    <cofactor evidence="2">
        <name>Zn(2+)</name>
        <dbReference type="ChEBI" id="CHEBI:29105"/>
    </cofactor>
</comment>
<dbReference type="InterPro" id="IPR042097">
    <property type="entry name" value="Aminopeptidase_N-like_N_sf"/>
</dbReference>
<keyword evidence="6 15" id="KW-0031">Aminopeptidase</keyword>
<evidence type="ECO:0000256" key="1">
    <source>
        <dbReference type="ARBA" id="ARBA00000098"/>
    </source>
</evidence>
<dbReference type="GO" id="GO:0008270">
    <property type="term" value="F:zinc ion binding"/>
    <property type="evidence" value="ECO:0007669"/>
    <property type="project" value="InterPro"/>
</dbReference>
<evidence type="ECO:0000259" key="13">
    <source>
        <dbReference type="Pfam" id="PF01433"/>
    </source>
</evidence>
<dbReference type="NCBIfam" id="TIGR02414">
    <property type="entry name" value="pepN_proteo"/>
    <property type="match status" value="1"/>
</dbReference>
<dbReference type="Pfam" id="PF01433">
    <property type="entry name" value="Peptidase_M1"/>
    <property type="match status" value="1"/>
</dbReference>
<dbReference type="AlphaFoldDB" id="A0A0F3INZ3"/>
<dbReference type="MEROPS" id="M01.005"/>
<comment type="caution">
    <text evidence="15">The sequence shown here is derived from an EMBL/GenBank/DDBJ whole genome shotgun (WGS) entry which is preliminary data.</text>
</comment>
<comment type="catalytic activity">
    <reaction evidence="1">
        <text>Release of an N-terminal amino acid, Xaa-|-Yaa- from a peptide, amide or arylamide. Xaa is preferably Ala, but may be most amino acids including Pro (slow action). When a terminal hydrophobic residue is followed by a prolyl residue, the two may be released as an intact Xaa-Pro dipeptide.</text>
        <dbReference type="EC" id="3.4.11.2"/>
    </reaction>
</comment>
<evidence type="ECO:0000256" key="6">
    <source>
        <dbReference type="ARBA" id="ARBA00022438"/>
    </source>
</evidence>
<dbReference type="Gene3D" id="1.10.390.10">
    <property type="entry name" value="Neutral Protease Domain 2"/>
    <property type="match status" value="1"/>
</dbReference>
<reference evidence="15 16" key="1">
    <citation type="submission" date="2015-03" db="EMBL/GenBank/DDBJ databases">
        <title>Draft genome sequence of Elstera litoralis.</title>
        <authorList>
            <person name="Rahalkar M.C."/>
            <person name="Dhakephalkar P.K."/>
            <person name="Pore S.D."/>
            <person name="Arora P."/>
            <person name="Kapse N.G."/>
            <person name="Pandit P.S."/>
        </authorList>
    </citation>
    <scope>NUCLEOTIDE SEQUENCE [LARGE SCALE GENOMIC DNA]</scope>
    <source>
        <strain evidence="15 16">Dia-1</strain>
    </source>
</reference>
<dbReference type="GO" id="GO:0016285">
    <property type="term" value="F:alanyl aminopeptidase activity"/>
    <property type="evidence" value="ECO:0007669"/>
    <property type="project" value="UniProtKB-EC"/>
</dbReference>
<evidence type="ECO:0000256" key="10">
    <source>
        <dbReference type="ARBA" id="ARBA00022833"/>
    </source>
</evidence>
<dbReference type="FunFam" id="1.10.390.10:FF:000002">
    <property type="entry name" value="Aminopeptidase N"/>
    <property type="match status" value="1"/>
</dbReference>
<dbReference type="PANTHER" id="PTHR46322:SF1">
    <property type="entry name" value="PUROMYCIN-SENSITIVE AMINOPEPTIDASE"/>
    <property type="match status" value="1"/>
</dbReference>
<keyword evidence="16" id="KW-1185">Reference proteome</keyword>
<keyword evidence="8" id="KW-0479">Metal-binding</keyword>
<dbReference type="PANTHER" id="PTHR46322">
    <property type="entry name" value="PUROMYCIN-SENSITIVE AMINOPEPTIDASE"/>
    <property type="match status" value="1"/>
</dbReference>
<dbReference type="InterPro" id="IPR014782">
    <property type="entry name" value="Peptidase_M1_dom"/>
</dbReference>
<name>A0A0F3INZ3_9PROT</name>
<sequence>EVYQPGEALLLHGRNLTLESLALDGAALVEGQDYRLTDAGLLLLAPPESGELVSVVTLDPSANLELEGLYASGDMLCTQCEAEGFRKITYWLDRPDLLSVYTVRLIADTATYPVLLSNGNCIESGTMEGGKHFAVWHDPFPKPAYLFAVVAGNLVKSADSFTTRSGRTVALEIWTRAADAAKTGHAMESLKHAMAWDEEVFGLEYDLGIYMIVAVGDFNMGAMENKGLNVFNTKYVLADAQTATDLDYQGIEAVIAHEYFHNWTGNRVTCRDWFQLSLKEGLTVFRDQQFSADMNSAAVQRISNVRGLRASQFPEDAGPTAHPVRPDSYLEINNFYTATVYNKGAEVVRMYHTFLGAEGFRRGMDLYFARHDGQAVTCDDFRAAMADANDVDLLQFERWYSQAGTPVLRVSDSYDS</sequence>
<dbReference type="FunFam" id="3.30.2010.30:FF:000002">
    <property type="entry name" value="Putative aminopeptidase N"/>
    <property type="match status" value="1"/>
</dbReference>
<evidence type="ECO:0000256" key="3">
    <source>
        <dbReference type="ARBA" id="ARBA00010136"/>
    </source>
</evidence>
<evidence type="ECO:0000256" key="11">
    <source>
        <dbReference type="ARBA" id="ARBA00023049"/>
    </source>
</evidence>
<feature type="non-terminal residue" evidence="15">
    <location>
        <position position="1"/>
    </location>
</feature>
<evidence type="ECO:0000256" key="7">
    <source>
        <dbReference type="ARBA" id="ARBA00022670"/>
    </source>
</evidence>
<organism evidence="15 16">
    <name type="scientific">Elstera litoralis</name>
    <dbReference type="NCBI Taxonomy" id="552518"/>
    <lineage>
        <taxon>Bacteria</taxon>
        <taxon>Pseudomonadati</taxon>
        <taxon>Pseudomonadota</taxon>
        <taxon>Alphaproteobacteria</taxon>
        <taxon>Rhodospirillales</taxon>
        <taxon>Rhodospirillaceae</taxon>
        <taxon>Elstera</taxon>
    </lineage>
</organism>
<evidence type="ECO:0000256" key="5">
    <source>
        <dbReference type="ARBA" id="ARBA00015611"/>
    </source>
</evidence>
<dbReference type="EMBL" id="LAJY01000628">
    <property type="protein sequence ID" value="KJV08342.1"/>
    <property type="molecule type" value="Genomic_DNA"/>
</dbReference>
<gene>
    <name evidence="15" type="primary">pepN</name>
    <name evidence="15" type="ORF">VZ95_18405</name>
</gene>
<dbReference type="CDD" id="cd09600">
    <property type="entry name" value="M1_APN"/>
    <property type="match status" value="1"/>
</dbReference>
<dbReference type="InterPro" id="IPR001930">
    <property type="entry name" value="Peptidase_M1"/>
</dbReference>
<dbReference type="OrthoDB" id="100605at2"/>
<feature type="domain" description="Aminopeptidase N-like N-terminal" evidence="14">
    <location>
        <begin position="74"/>
        <end position="146"/>
    </location>
</feature>
<evidence type="ECO:0000256" key="8">
    <source>
        <dbReference type="ARBA" id="ARBA00022723"/>
    </source>
</evidence>
<evidence type="ECO:0000313" key="15">
    <source>
        <dbReference type="EMBL" id="KJV08342.1"/>
    </source>
</evidence>
<protein>
    <recommendedName>
        <fullName evidence="5 12">Aminopeptidase N</fullName>
        <ecNumber evidence="4 12">3.4.11.2</ecNumber>
    </recommendedName>
</protein>
<feature type="non-terminal residue" evidence="15">
    <location>
        <position position="416"/>
    </location>
</feature>
<dbReference type="GO" id="GO:0008237">
    <property type="term" value="F:metallopeptidase activity"/>
    <property type="evidence" value="ECO:0007669"/>
    <property type="project" value="UniProtKB-UniRule"/>
</dbReference>
<feature type="domain" description="Peptidase M1 membrane alanine aminopeptidase" evidence="13">
    <location>
        <begin position="186"/>
        <end position="399"/>
    </location>
</feature>
<evidence type="ECO:0000256" key="12">
    <source>
        <dbReference type="NCBIfam" id="TIGR02414"/>
    </source>
</evidence>
<proteinExistence type="inferred from homology"/>
<comment type="similarity">
    <text evidence="3">Belongs to the peptidase M1 family.</text>
</comment>
<dbReference type="Pfam" id="PF17900">
    <property type="entry name" value="Peptidase_M1_N"/>
    <property type="match status" value="1"/>
</dbReference>
<dbReference type="SUPFAM" id="SSF63737">
    <property type="entry name" value="Leukotriene A4 hydrolase N-terminal domain"/>
    <property type="match status" value="1"/>
</dbReference>
<dbReference type="Gene3D" id="2.60.40.1730">
    <property type="entry name" value="tricorn interacting facor f3 domain"/>
    <property type="match status" value="1"/>
</dbReference>
<evidence type="ECO:0000256" key="2">
    <source>
        <dbReference type="ARBA" id="ARBA00001947"/>
    </source>
</evidence>
<evidence type="ECO:0000313" key="16">
    <source>
        <dbReference type="Proteomes" id="UP000033774"/>
    </source>
</evidence>
<evidence type="ECO:0000256" key="4">
    <source>
        <dbReference type="ARBA" id="ARBA00012564"/>
    </source>
</evidence>
<dbReference type="SUPFAM" id="SSF55486">
    <property type="entry name" value="Metalloproteases ('zincins'), catalytic domain"/>
    <property type="match status" value="1"/>
</dbReference>
<dbReference type="Proteomes" id="UP000033774">
    <property type="component" value="Unassembled WGS sequence"/>
</dbReference>
<dbReference type="PRINTS" id="PR00756">
    <property type="entry name" value="ALADIPTASE"/>
</dbReference>
<dbReference type="InterPro" id="IPR027268">
    <property type="entry name" value="Peptidase_M4/M1_CTD_sf"/>
</dbReference>
<keyword evidence="11" id="KW-0482">Metalloprotease</keyword>
<dbReference type="RefSeq" id="WP_045777158.1">
    <property type="nucleotide sequence ID" value="NZ_LAJY01000628.1"/>
</dbReference>
<dbReference type="GO" id="GO:0006508">
    <property type="term" value="P:proteolysis"/>
    <property type="evidence" value="ECO:0007669"/>
    <property type="project" value="UniProtKB-UniRule"/>
</dbReference>
<dbReference type="EC" id="3.4.11.2" evidence="4 12"/>
<dbReference type="InterPro" id="IPR045357">
    <property type="entry name" value="Aminopeptidase_N-like_N"/>
</dbReference>
<dbReference type="Gene3D" id="3.30.2010.30">
    <property type="match status" value="1"/>
</dbReference>
<evidence type="ECO:0000259" key="14">
    <source>
        <dbReference type="Pfam" id="PF17900"/>
    </source>
</evidence>
<dbReference type="InterPro" id="IPR012779">
    <property type="entry name" value="Peptidase_M1_pepN"/>
</dbReference>
<keyword evidence="10" id="KW-0862">Zinc</keyword>
<evidence type="ECO:0000256" key="9">
    <source>
        <dbReference type="ARBA" id="ARBA00022801"/>
    </source>
</evidence>
<keyword evidence="7" id="KW-0645">Protease</keyword>
<keyword evidence="9" id="KW-0378">Hydrolase</keyword>